<feature type="compositionally biased region" description="Basic and acidic residues" evidence="1">
    <location>
        <begin position="63"/>
        <end position="75"/>
    </location>
</feature>
<organism evidence="2 3">
    <name type="scientific">Pseudocohnilembus persalinus</name>
    <name type="common">Ciliate</name>
    <dbReference type="NCBI Taxonomy" id="266149"/>
    <lineage>
        <taxon>Eukaryota</taxon>
        <taxon>Sar</taxon>
        <taxon>Alveolata</taxon>
        <taxon>Ciliophora</taxon>
        <taxon>Intramacronucleata</taxon>
        <taxon>Oligohymenophorea</taxon>
        <taxon>Scuticociliatia</taxon>
        <taxon>Philasterida</taxon>
        <taxon>Pseudocohnilembidae</taxon>
        <taxon>Pseudocohnilembus</taxon>
    </lineage>
</organism>
<dbReference type="EMBL" id="LDAU01000220">
    <property type="protein sequence ID" value="KRW99176.1"/>
    <property type="molecule type" value="Genomic_DNA"/>
</dbReference>
<evidence type="ECO:0000256" key="1">
    <source>
        <dbReference type="SAM" id="MobiDB-lite"/>
    </source>
</evidence>
<reference evidence="2 3" key="1">
    <citation type="journal article" date="2015" name="Sci. Rep.">
        <title>Genome of the facultative scuticociliatosis pathogen Pseudocohnilembus persalinus provides insight into its virulence through horizontal gene transfer.</title>
        <authorList>
            <person name="Xiong J."/>
            <person name="Wang G."/>
            <person name="Cheng J."/>
            <person name="Tian M."/>
            <person name="Pan X."/>
            <person name="Warren A."/>
            <person name="Jiang C."/>
            <person name="Yuan D."/>
            <person name="Miao W."/>
        </authorList>
    </citation>
    <scope>NUCLEOTIDE SEQUENCE [LARGE SCALE GENOMIC DNA]</scope>
    <source>
        <strain evidence="2">36N120E</strain>
    </source>
</reference>
<accession>A0A0V0QAD9</accession>
<gene>
    <name evidence="2" type="ORF">PPERSA_07419</name>
</gene>
<dbReference type="InParanoid" id="A0A0V0QAD9"/>
<evidence type="ECO:0000313" key="2">
    <source>
        <dbReference type="EMBL" id="KRW99176.1"/>
    </source>
</evidence>
<protein>
    <submittedName>
        <fullName evidence="2">Uncharacterized protein</fullName>
    </submittedName>
</protein>
<dbReference type="AlphaFoldDB" id="A0A0V0QAD9"/>
<dbReference type="Proteomes" id="UP000054937">
    <property type="component" value="Unassembled WGS sequence"/>
</dbReference>
<proteinExistence type="predicted"/>
<name>A0A0V0QAD9_PSEPJ</name>
<feature type="region of interest" description="Disordered" evidence="1">
    <location>
        <begin position="63"/>
        <end position="86"/>
    </location>
</feature>
<sequence>MENEQINDYHGRTGRPSSKQIIEENEKKIYQQQTEIYSNLKEIFYKYDLVGLKQILKKLREKAEKQKQQKNKKQDSTQANTLEDNYEEFYQNLQQHDNDYQYVQEVSKHLQI</sequence>
<keyword evidence="3" id="KW-1185">Reference proteome</keyword>
<comment type="caution">
    <text evidence="2">The sequence shown here is derived from an EMBL/GenBank/DDBJ whole genome shotgun (WGS) entry which is preliminary data.</text>
</comment>
<feature type="region of interest" description="Disordered" evidence="1">
    <location>
        <begin position="1"/>
        <end position="20"/>
    </location>
</feature>
<evidence type="ECO:0000313" key="3">
    <source>
        <dbReference type="Proteomes" id="UP000054937"/>
    </source>
</evidence>